<protein>
    <submittedName>
        <fullName evidence="1">Uncharacterized protein</fullName>
    </submittedName>
</protein>
<dbReference type="STRING" id="1165861.A0A0L0UI08"/>
<name>A0A0L0UI08_9BASI</name>
<sequence>REQIIGQYSFFVCCLVQYHSYIGQGGLEALDTLGQATKVAKSVQNPDCLVRKRVYDIVQALFSTAVANRQEVEKSRLVRSSQLATTVPPPAP</sequence>
<evidence type="ECO:0000313" key="2">
    <source>
        <dbReference type="Proteomes" id="UP000054564"/>
    </source>
</evidence>
<keyword evidence="2" id="KW-1185">Reference proteome</keyword>
<feature type="non-terminal residue" evidence="1">
    <location>
        <position position="1"/>
    </location>
</feature>
<dbReference type="Proteomes" id="UP000054564">
    <property type="component" value="Unassembled WGS sequence"/>
</dbReference>
<gene>
    <name evidence="1" type="ORF">PSTG_19899</name>
</gene>
<evidence type="ECO:0000313" key="1">
    <source>
        <dbReference type="EMBL" id="KNE86737.1"/>
    </source>
</evidence>
<feature type="non-terminal residue" evidence="1">
    <location>
        <position position="92"/>
    </location>
</feature>
<accession>A0A0L0UI08</accession>
<organism evidence="1 2">
    <name type="scientific">Puccinia striiformis f. sp. tritici PST-78</name>
    <dbReference type="NCBI Taxonomy" id="1165861"/>
    <lineage>
        <taxon>Eukaryota</taxon>
        <taxon>Fungi</taxon>
        <taxon>Dikarya</taxon>
        <taxon>Basidiomycota</taxon>
        <taxon>Pucciniomycotina</taxon>
        <taxon>Pucciniomycetes</taxon>
        <taxon>Pucciniales</taxon>
        <taxon>Pucciniaceae</taxon>
        <taxon>Puccinia</taxon>
    </lineage>
</organism>
<dbReference type="AlphaFoldDB" id="A0A0L0UI08"/>
<comment type="caution">
    <text evidence="1">The sequence shown here is derived from an EMBL/GenBank/DDBJ whole genome shotgun (WGS) entry which is preliminary data.</text>
</comment>
<reference evidence="2" key="1">
    <citation type="submission" date="2014-03" db="EMBL/GenBank/DDBJ databases">
        <title>The Genome Sequence of Puccinia striiformis f. sp. tritici PST-78.</title>
        <authorList>
            <consortium name="The Broad Institute Genome Sequencing Platform"/>
            <person name="Cuomo C."/>
            <person name="Hulbert S."/>
            <person name="Chen X."/>
            <person name="Walker B."/>
            <person name="Young S.K."/>
            <person name="Zeng Q."/>
            <person name="Gargeya S."/>
            <person name="Fitzgerald M."/>
            <person name="Haas B."/>
            <person name="Abouelleil A."/>
            <person name="Alvarado L."/>
            <person name="Arachchi H.M."/>
            <person name="Berlin A.M."/>
            <person name="Chapman S.B."/>
            <person name="Goldberg J."/>
            <person name="Griggs A."/>
            <person name="Gujja S."/>
            <person name="Hansen M."/>
            <person name="Howarth C."/>
            <person name="Imamovic A."/>
            <person name="Larimer J."/>
            <person name="McCowan C."/>
            <person name="Montmayeur A."/>
            <person name="Murphy C."/>
            <person name="Neiman D."/>
            <person name="Pearson M."/>
            <person name="Priest M."/>
            <person name="Roberts A."/>
            <person name="Saif S."/>
            <person name="Shea T."/>
            <person name="Sisk P."/>
            <person name="Sykes S."/>
            <person name="Wortman J."/>
            <person name="Nusbaum C."/>
            <person name="Birren B."/>
        </authorList>
    </citation>
    <scope>NUCLEOTIDE SEQUENCE [LARGE SCALE GENOMIC DNA]</scope>
    <source>
        <strain evidence="2">race PST-78</strain>
    </source>
</reference>
<dbReference type="EMBL" id="AJIL01008346">
    <property type="protein sequence ID" value="KNE86737.1"/>
    <property type="molecule type" value="Genomic_DNA"/>
</dbReference>
<proteinExistence type="predicted"/>